<accession>A0A4Q2EJ38</accession>
<keyword evidence="7" id="KW-1185">Reference proteome</keyword>
<dbReference type="GO" id="GO:0003677">
    <property type="term" value="F:DNA binding"/>
    <property type="evidence" value="ECO:0007669"/>
    <property type="project" value="UniProtKB-UniRule"/>
</dbReference>
<dbReference type="AlphaFoldDB" id="A0A4Q2EJ38"/>
<keyword evidence="3" id="KW-0804">Transcription</keyword>
<dbReference type="SUPFAM" id="SSF48498">
    <property type="entry name" value="Tetracyclin repressor-like, C-terminal domain"/>
    <property type="match status" value="1"/>
</dbReference>
<evidence type="ECO:0000256" key="2">
    <source>
        <dbReference type="ARBA" id="ARBA00023125"/>
    </source>
</evidence>
<organism evidence="6 7">
    <name type="scientific">Propioniciclava flava</name>
    <dbReference type="NCBI Taxonomy" id="2072026"/>
    <lineage>
        <taxon>Bacteria</taxon>
        <taxon>Bacillati</taxon>
        <taxon>Actinomycetota</taxon>
        <taxon>Actinomycetes</taxon>
        <taxon>Propionibacteriales</taxon>
        <taxon>Propionibacteriaceae</taxon>
        <taxon>Propioniciclava</taxon>
    </lineage>
</organism>
<dbReference type="SUPFAM" id="SSF46689">
    <property type="entry name" value="Homeodomain-like"/>
    <property type="match status" value="1"/>
</dbReference>
<dbReference type="PROSITE" id="PS50977">
    <property type="entry name" value="HTH_TETR_2"/>
    <property type="match status" value="1"/>
</dbReference>
<keyword evidence="1" id="KW-0805">Transcription regulation</keyword>
<feature type="domain" description="HTH tetR-type" evidence="5">
    <location>
        <begin position="112"/>
        <end position="172"/>
    </location>
</feature>
<feature type="DNA-binding region" description="H-T-H motif" evidence="4">
    <location>
        <begin position="135"/>
        <end position="154"/>
    </location>
</feature>
<comment type="caution">
    <text evidence="6">The sequence shown here is derived from an EMBL/GenBank/DDBJ whole genome shotgun (WGS) entry which is preliminary data.</text>
</comment>
<evidence type="ECO:0000313" key="6">
    <source>
        <dbReference type="EMBL" id="RXW33551.1"/>
    </source>
</evidence>
<gene>
    <name evidence="6" type="ORF">C1706_02015</name>
</gene>
<proteinExistence type="predicted"/>
<evidence type="ECO:0000256" key="4">
    <source>
        <dbReference type="PROSITE-ProRule" id="PRU00335"/>
    </source>
</evidence>
<evidence type="ECO:0000313" key="7">
    <source>
        <dbReference type="Proteomes" id="UP000290624"/>
    </source>
</evidence>
<reference evidence="6 7" key="1">
    <citation type="submission" date="2018-01" db="EMBL/GenBank/DDBJ databases">
        <title>Lactibacter flavus gen. nov., sp. nov., a novel bacterium of the family Propionibacteriaceae isolated from raw milk and dairy products.</title>
        <authorList>
            <person name="Wenning M."/>
            <person name="Breitenwieser F."/>
            <person name="Huptas C."/>
            <person name="von Neubeck M."/>
            <person name="Busse H.-J."/>
            <person name="Scherer S."/>
        </authorList>
    </citation>
    <scope>NUCLEOTIDE SEQUENCE [LARGE SCALE GENOMIC DNA]</scope>
    <source>
        <strain evidence="6 7">VG341</strain>
    </source>
</reference>
<dbReference type="Gene3D" id="1.10.357.10">
    <property type="entry name" value="Tetracycline Repressor, domain 2"/>
    <property type="match status" value="1"/>
</dbReference>
<dbReference type="InterPro" id="IPR001647">
    <property type="entry name" value="HTH_TetR"/>
</dbReference>
<dbReference type="Pfam" id="PF16859">
    <property type="entry name" value="TetR_C_11"/>
    <property type="match status" value="1"/>
</dbReference>
<sequence>MTLALNPVGGQRPVRRVPNVGNQRAPNARGQFVFQSVNFGAVGDRPVPLREVPTAFRSKNLSQGHERFCRPMRHRALLATGLRYTAYCIASEEPAWYSCPVMMNRAGRPLAPGISSALLAAAEDIMTERGYSELSVDLLTNTVGITRPTFYRRFRNIADLAFAVIQQRFGKGEEVNTGNLMGDLFELQKYELDMMADPLIIKNLPGLILSFKADQQIEDLYQKHFIEPRRDKVSEVVKRAISRGEISDETYDYDYLCDILLGPFLTRILMPVEGTLSIDLAYQTAITVWSLLTTSSDVLNRSRVSELLSEVN</sequence>
<dbReference type="InterPro" id="IPR036271">
    <property type="entry name" value="Tet_transcr_reg_TetR-rel_C_sf"/>
</dbReference>
<dbReference type="InterPro" id="IPR009057">
    <property type="entry name" value="Homeodomain-like_sf"/>
</dbReference>
<protein>
    <recommendedName>
        <fullName evidence="5">HTH tetR-type domain-containing protein</fullName>
    </recommendedName>
</protein>
<dbReference type="EMBL" id="PPCV01000001">
    <property type="protein sequence ID" value="RXW33551.1"/>
    <property type="molecule type" value="Genomic_DNA"/>
</dbReference>
<evidence type="ECO:0000256" key="1">
    <source>
        <dbReference type="ARBA" id="ARBA00023015"/>
    </source>
</evidence>
<dbReference type="PRINTS" id="PR00455">
    <property type="entry name" value="HTHTETR"/>
</dbReference>
<dbReference type="Proteomes" id="UP000290624">
    <property type="component" value="Unassembled WGS sequence"/>
</dbReference>
<dbReference type="Pfam" id="PF00440">
    <property type="entry name" value="TetR_N"/>
    <property type="match status" value="1"/>
</dbReference>
<dbReference type="InterPro" id="IPR011075">
    <property type="entry name" value="TetR_C"/>
</dbReference>
<evidence type="ECO:0000256" key="3">
    <source>
        <dbReference type="ARBA" id="ARBA00023163"/>
    </source>
</evidence>
<keyword evidence="2 4" id="KW-0238">DNA-binding</keyword>
<dbReference type="Gene3D" id="1.10.10.60">
    <property type="entry name" value="Homeodomain-like"/>
    <property type="match status" value="1"/>
</dbReference>
<evidence type="ECO:0000259" key="5">
    <source>
        <dbReference type="PROSITE" id="PS50977"/>
    </source>
</evidence>
<name>A0A4Q2EJ38_9ACTN</name>